<dbReference type="OrthoDB" id="49520at2759"/>
<evidence type="ECO:0000313" key="4">
    <source>
        <dbReference type="EMBL" id="CAI5760645.1"/>
    </source>
</evidence>
<evidence type="ECO:0000259" key="3">
    <source>
        <dbReference type="SMART" id="SM00993"/>
    </source>
</evidence>
<dbReference type="SMART" id="SM00993">
    <property type="entry name" value="YL1_C"/>
    <property type="match status" value="1"/>
</dbReference>
<feature type="compositionally biased region" description="Low complexity" evidence="2">
    <location>
        <begin position="592"/>
        <end position="608"/>
    </location>
</feature>
<accession>A0A9W4TYD4</accession>
<keyword evidence="5" id="KW-1185">Reference proteome</keyword>
<feature type="compositionally biased region" description="Basic and acidic residues" evidence="2">
    <location>
        <begin position="449"/>
        <end position="505"/>
    </location>
</feature>
<feature type="compositionally biased region" description="Basic and acidic residues" evidence="2">
    <location>
        <begin position="521"/>
        <end position="544"/>
    </location>
</feature>
<evidence type="ECO:0000256" key="1">
    <source>
        <dbReference type="ARBA" id="ARBA00006832"/>
    </source>
</evidence>
<feature type="compositionally biased region" description="Basic residues" evidence="2">
    <location>
        <begin position="133"/>
        <end position="160"/>
    </location>
</feature>
<feature type="compositionally biased region" description="Acidic residues" evidence="2">
    <location>
        <begin position="1"/>
        <end position="13"/>
    </location>
</feature>
<dbReference type="PANTHER" id="PTHR13275">
    <property type="entry name" value="YL-1 PROTEIN TRANSCRIPTION FACTOR-LIKE 1"/>
    <property type="match status" value="1"/>
</dbReference>
<feature type="compositionally biased region" description="Acidic residues" evidence="2">
    <location>
        <begin position="59"/>
        <end position="86"/>
    </location>
</feature>
<feature type="domain" description="Vps72/YL1 C-terminal" evidence="3">
    <location>
        <begin position="744"/>
        <end position="773"/>
    </location>
</feature>
<evidence type="ECO:0000256" key="2">
    <source>
        <dbReference type="SAM" id="MobiDB-lite"/>
    </source>
</evidence>
<organism evidence="4 5">
    <name type="scientific">Candida verbasci</name>
    <dbReference type="NCBI Taxonomy" id="1227364"/>
    <lineage>
        <taxon>Eukaryota</taxon>
        <taxon>Fungi</taxon>
        <taxon>Dikarya</taxon>
        <taxon>Ascomycota</taxon>
        <taxon>Saccharomycotina</taxon>
        <taxon>Pichiomycetes</taxon>
        <taxon>Debaryomycetaceae</taxon>
        <taxon>Candida/Lodderomyces clade</taxon>
        <taxon>Candida</taxon>
    </lineage>
</organism>
<dbReference type="InterPro" id="IPR046757">
    <property type="entry name" value="YL1_N"/>
</dbReference>
<dbReference type="InterPro" id="IPR013272">
    <property type="entry name" value="Vps72/YL1_C"/>
</dbReference>
<name>A0A9W4TYD4_9ASCO</name>
<sequence>MSDDDLDELDEFESLMATRHRRSNAGSRLKKLLELERESKNNQQFITEDDENVNLLFQEDGEDEEFIDEEEEELLEEEPEEEEEQSETERKEEESESEVAQVVNSDEQLSDSDISASDLDDSEGEKELQKQERIKKRKKKTVIPAIKKLKSLPPKPKKSHLITSDALLLSNRRSSARSSAMESKQALIDKLKESELRKAKYSHRFKRKKQVELTQGERLAQAIETERMNVESLNKFREQEFIKKEKQKSILQSKRKKLVNVIRLISKETFVNPIEEVTFARRQWEYYMKMRKRLSKKKLTQLEEENEWFTTKLPFSIDYDQPYQQNLIAERKRKEEISKLENMNAELKEKLAELENVDEKIVEDAPVDHVSDDKQATEKKFNEKESLEKELLKEVDEKPVEKEEIVEEEAEKKVDEEEGDKKVDETLVENEKIVENEVEKEVVDDEGDKADIVKEKVDEKKEDDKEESIKDENEEKQENTNKEKDLTVEDSKNVDVETKDVKIDNEGDVQMEEVSPNDTNIENKKEAEKEKQDVDEKHDVEVKQEINNSKVQEIKNEQETERATTKIKAEDQNNKESTPQEKRVTFADETTPEQPLSTPTLTPTPTQSNSNEEIFEGPPQRISRNTIYFLNFDEDQKLTPSSIKSSLFGKQSILPASRRFKDLKTIIHIGNNPYTQKNKPDTFLPISEITDDSSMFDDLKKLPRLGVKVEEVEQIEDQTQDESAEIVLKTDAPTGLYLPNGNKKNCMISGTEVKYFDPATGIPYSSVEVYKFLKSIESGLIPWYCFDLESNDTGVAEVYLGNRDGVRHAKDVPHGFDG</sequence>
<dbReference type="GO" id="GO:0005634">
    <property type="term" value="C:nucleus"/>
    <property type="evidence" value="ECO:0007669"/>
    <property type="project" value="TreeGrafter"/>
</dbReference>
<feature type="compositionally biased region" description="Basic and acidic residues" evidence="2">
    <location>
        <begin position="410"/>
        <end position="441"/>
    </location>
</feature>
<dbReference type="Pfam" id="PF08265">
    <property type="entry name" value="YL1_C"/>
    <property type="match status" value="1"/>
</dbReference>
<dbReference type="Proteomes" id="UP001152885">
    <property type="component" value="Unassembled WGS sequence"/>
</dbReference>
<proteinExistence type="inferred from homology"/>
<feature type="region of interest" description="Disordered" evidence="2">
    <location>
        <begin position="1"/>
        <end position="26"/>
    </location>
</feature>
<dbReference type="EMBL" id="CANTUO010000007">
    <property type="protein sequence ID" value="CAI5760645.1"/>
    <property type="molecule type" value="Genomic_DNA"/>
</dbReference>
<dbReference type="PANTHER" id="PTHR13275:SF4">
    <property type="entry name" value="VACUOLAR PROTEIN SORTING-ASSOCIATED PROTEIN 72 HOMOLOG"/>
    <property type="match status" value="1"/>
</dbReference>
<protein>
    <recommendedName>
        <fullName evidence="3">Vps72/YL1 C-terminal domain-containing protein</fullName>
    </recommendedName>
</protein>
<feature type="compositionally biased region" description="Basic and acidic residues" evidence="2">
    <location>
        <begin position="363"/>
        <end position="403"/>
    </location>
</feature>
<dbReference type="Pfam" id="PF05764">
    <property type="entry name" value="YL1"/>
    <property type="match status" value="1"/>
</dbReference>
<reference evidence="4" key="1">
    <citation type="submission" date="2022-12" db="EMBL/GenBank/DDBJ databases">
        <authorList>
            <person name="Brejova B."/>
        </authorList>
    </citation>
    <scope>NUCLEOTIDE SEQUENCE</scope>
</reference>
<comment type="similarity">
    <text evidence="1">Belongs to the VPS72/YL1 family.</text>
</comment>
<evidence type="ECO:0000313" key="5">
    <source>
        <dbReference type="Proteomes" id="UP001152885"/>
    </source>
</evidence>
<feature type="region of interest" description="Disordered" evidence="2">
    <location>
        <begin position="363"/>
        <end position="617"/>
    </location>
</feature>
<comment type="caution">
    <text evidence="4">The sequence shown here is derived from an EMBL/GenBank/DDBJ whole genome shotgun (WGS) entry which is preliminary data.</text>
</comment>
<gene>
    <name evidence="4" type="ORF">CANVERA_P5153</name>
</gene>
<feature type="region of interest" description="Disordered" evidence="2">
    <location>
        <begin position="58"/>
        <end position="163"/>
    </location>
</feature>
<feature type="compositionally biased region" description="Basic and acidic residues" evidence="2">
    <location>
        <begin position="552"/>
        <end position="586"/>
    </location>
</feature>
<dbReference type="AlphaFoldDB" id="A0A9W4TYD4"/>